<proteinExistence type="predicted"/>
<evidence type="ECO:0000313" key="2">
    <source>
        <dbReference type="Proteomes" id="UP000685013"/>
    </source>
</evidence>
<accession>A0AAV6NCR2</accession>
<name>A0AAV6NCR2_9ROSI</name>
<keyword evidence="2" id="KW-1185">Reference proteome</keyword>
<dbReference type="EMBL" id="JAGKQH010000007">
    <property type="protein sequence ID" value="KAG6595564.1"/>
    <property type="molecule type" value="Genomic_DNA"/>
</dbReference>
<evidence type="ECO:0000313" key="1">
    <source>
        <dbReference type="EMBL" id="KAG6595564.1"/>
    </source>
</evidence>
<dbReference type="AlphaFoldDB" id="A0AAV6NCR2"/>
<comment type="caution">
    <text evidence="1">The sequence shown here is derived from an EMBL/GenBank/DDBJ whole genome shotgun (WGS) entry which is preliminary data.</text>
</comment>
<reference evidence="1 2" key="1">
    <citation type="journal article" date="2021" name="Hortic Res">
        <title>The domestication of Cucurbita argyrosperma as revealed by the genome of its wild relative.</title>
        <authorList>
            <person name="Barrera-Redondo J."/>
            <person name="Sanchez-de la Vega G."/>
            <person name="Aguirre-Liguori J.A."/>
            <person name="Castellanos-Morales G."/>
            <person name="Gutierrez-Guerrero Y.T."/>
            <person name="Aguirre-Dugua X."/>
            <person name="Aguirre-Planter E."/>
            <person name="Tenaillon M.I."/>
            <person name="Lira-Saade R."/>
            <person name="Eguiarte L.E."/>
        </authorList>
    </citation>
    <scope>NUCLEOTIDE SEQUENCE [LARGE SCALE GENOMIC DNA]</scope>
    <source>
        <strain evidence="1">JBR-2021</strain>
    </source>
</reference>
<sequence>MADPCTNKINLGVGEPVVLLCLGDAESKIASSEFLIQVLQRKGDFLEFRHFLGLERADCLLNFRAISILMFQCSCPNQLGLSDTSLSLCLTWRIKDLPVEGWLSKMQVGMVCYSGLNCEQIDLLARDFGGTYEQGWACEVPLKLYVRLH</sequence>
<feature type="non-terminal residue" evidence="1">
    <location>
        <position position="1"/>
    </location>
</feature>
<gene>
    <name evidence="1" type="ORF">SDJN03_12117</name>
</gene>
<organism evidence="1 2">
    <name type="scientific">Cucurbita argyrosperma subsp. sororia</name>
    <dbReference type="NCBI Taxonomy" id="37648"/>
    <lineage>
        <taxon>Eukaryota</taxon>
        <taxon>Viridiplantae</taxon>
        <taxon>Streptophyta</taxon>
        <taxon>Embryophyta</taxon>
        <taxon>Tracheophyta</taxon>
        <taxon>Spermatophyta</taxon>
        <taxon>Magnoliopsida</taxon>
        <taxon>eudicotyledons</taxon>
        <taxon>Gunneridae</taxon>
        <taxon>Pentapetalae</taxon>
        <taxon>rosids</taxon>
        <taxon>fabids</taxon>
        <taxon>Cucurbitales</taxon>
        <taxon>Cucurbitaceae</taxon>
        <taxon>Cucurbiteae</taxon>
        <taxon>Cucurbita</taxon>
    </lineage>
</organism>
<protein>
    <submittedName>
        <fullName evidence="1">Uncharacterized protein</fullName>
    </submittedName>
</protein>
<dbReference type="Proteomes" id="UP000685013">
    <property type="component" value="Chromosome 7"/>
</dbReference>